<dbReference type="Proteomes" id="UP001142055">
    <property type="component" value="Chromosome 3"/>
</dbReference>
<reference evidence="4" key="1">
    <citation type="submission" date="2022-12" db="EMBL/GenBank/DDBJ databases">
        <title>Genome assemblies of Blomia tropicalis.</title>
        <authorList>
            <person name="Cui Y."/>
        </authorList>
    </citation>
    <scope>NUCLEOTIDE SEQUENCE</scope>
    <source>
        <tissue evidence="4">Adult mites</tissue>
    </source>
</reference>
<name>A0A9Q0LY84_BLOTA</name>
<feature type="domain" description="Casein kinase substrate phosphoprotein PP28" evidence="3">
    <location>
        <begin position="113"/>
        <end position="193"/>
    </location>
</feature>
<keyword evidence="1" id="KW-0175">Coiled coil</keyword>
<evidence type="ECO:0000256" key="1">
    <source>
        <dbReference type="SAM" id="Coils"/>
    </source>
</evidence>
<sequence length="216" mass="24360">MGLPNFVRRTKKNQKGQDRTFSSPSEINAALAEIKKLENVESSKEESSTEDETTSDSSTYTSQSETDSSSSESSTDDSDDESTDEDESDDEEETEIVKSPKQKGVQGLIETINPNHSKQKYSKRTDVDKLDDSVNLSRRDREQLNRQHCTEIVSTGSVEDENLVQKVASDLERLAIVRKQRELDAAKRLKEEEKRKKAIAAKTAKMNDKIKTLLKK</sequence>
<dbReference type="AlphaFoldDB" id="A0A9Q0LY84"/>
<feature type="region of interest" description="Disordered" evidence="2">
    <location>
        <begin position="1"/>
        <end position="129"/>
    </location>
</feature>
<feature type="compositionally biased region" description="Acidic residues" evidence="2">
    <location>
        <begin position="74"/>
        <end position="94"/>
    </location>
</feature>
<feature type="coiled-coil region" evidence="1">
    <location>
        <begin position="176"/>
        <end position="209"/>
    </location>
</feature>
<proteinExistence type="predicted"/>
<keyword evidence="5" id="KW-1185">Reference proteome</keyword>
<evidence type="ECO:0000313" key="5">
    <source>
        <dbReference type="Proteomes" id="UP001142055"/>
    </source>
</evidence>
<protein>
    <recommendedName>
        <fullName evidence="3">Casein kinase substrate phosphoprotein PP28 domain-containing protein</fullName>
    </recommendedName>
</protein>
<evidence type="ECO:0000313" key="4">
    <source>
        <dbReference type="EMBL" id="KAJ6216693.1"/>
    </source>
</evidence>
<comment type="caution">
    <text evidence="4">The sequence shown here is derived from an EMBL/GenBank/DDBJ whole genome shotgun (WGS) entry which is preliminary data.</text>
</comment>
<accession>A0A9Q0LY84</accession>
<evidence type="ECO:0000256" key="2">
    <source>
        <dbReference type="SAM" id="MobiDB-lite"/>
    </source>
</evidence>
<dbReference type="Pfam" id="PF10252">
    <property type="entry name" value="PP28"/>
    <property type="match status" value="1"/>
</dbReference>
<feature type="compositionally biased region" description="Basic and acidic residues" evidence="2">
    <location>
        <begin position="33"/>
        <end position="47"/>
    </location>
</feature>
<organism evidence="4 5">
    <name type="scientific">Blomia tropicalis</name>
    <name type="common">Mite</name>
    <dbReference type="NCBI Taxonomy" id="40697"/>
    <lineage>
        <taxon>Eukaryota</taxon>
        <taxon>Metazoa</taxon>
        <taxon>Ecdysozoa</taxon>
        <taxon>Arthropoda</taxon>
        <taxon>Chelicerata</taxon>
        <taxon>Arachnida</taxon>
        <taxon>Acari</taxon>
        <taxon>Acariformes</taxon>
        <taxon>Sarcoptiformes</taxon>
        <taxon>Astigmata</taxon>
        <taxon>Glycyphagoidea</taxon>
        <taxon>Echimyopodidae</taxon>
        <taxon>Blomia</taxon>
    </lineage>
</organism>
<feature type="compositionally biased region" description="Low complexity" evidence="2">
    <location>
        <begin position="55"/>
        <end position="73"/>
    </location>
</feature>
<dbReference type="PANTHER" id="PTHR22055">
    <property type="entry name" value="28 KDA HEAT- AND ACID-STABLE PHOSPHOPROTEIN PDGF-ASSOCIATED PROTEIN"/>
    <property type="match status" value="1"/>
</dbReference>
<dbReference type="InterPro" id="IPR039876">
    <property type="entry name" value="HAP28"/>
</dbReference>
<evidence type="ECO:0000259" key="3">
    <source>
        <dbReference type="Pfam" id="PF10252"/>
    </source>
</evidence>
<dbReference type="EMBL" id="JAPWDV010000003">
    <property type="protein sequence ID" value="KAJ6216693.1"/>
    <property type="molecule type" value="Genomic_DNA"/>
</dbReference>
<dbReference type="InterPro" id="IPR019380">
    <property type="entry name" value="Casein_kinase_sb_PP28"/>
</dbReference>
<gene>
    <name evidence="4" type="ORF">RDWZM_007850</name>
</gene>